<keyword evidence="2" id="KW-0677">Repeat</keyword>
<dbReference type="InterPro" id="IPR044974">
    <property type="entry name" value="Disease_R_plants"/>
</dbReference>
<reference evidence="6" key="1">
    <citation type="journal article" date="2014" name="Nat. Genet.">
        <title>A reference genome for common bean and genome-wide analysis of dual domestications.</title>
        <authorList>
            <person name="Schmutz J."/>
            <person name="McClean P.E."/>
            <person name="Mamidi S."/>
            <person name="Wu G.A."/>
            <person name="Cannon S.B."/>
            <person name="Grimwood J."/>
            <person name="Jenkins J."/>
            <person name="Shu S."/>
            <person name="Song Q."/>
            <person name="Chavarro C."/>
            <person name="Torres-Torres M."/>
            <person name="Geffroy V."/>
            <person name="Moghaddam S.M."/>
            <person name="Gao D."/>
            <person name="Abernathy B."/>
            <person name="Barry K."/>
            <person name="Blair M."/>
            <person name="Brick M.A."/>
            <person name="Chovatia M."/>
            <person name="Gepts P."/>
            <person name="Goodstein D.M."/>
            <person name="Gonzales M."/>
            <person name="Hellsten U."/>
            <person name="Hyten D.L."/>
            <person name="Jia G."/>
            <person name="Kelly J.D."/>
            <person name="Kudrna D."/>
            <person name="Lee R."/>
            <person name="Richard M.M."/>
            <person name="Miklas P.N."/>
            <person name="Osorno J.M."/>
            <person name="Rodrigues J."/>
            <person name="Thareau V."/>
            <person name="Urrea C.A."/>
            <person name="Wang M."/>
            <person name="Yu Y."/>
            <person name="Zhang M."/>
            <person name="Wing R.A."/>
            <person name="Cregan P.B."/>
            <person name="Rokhsar D.S."/>
            <person name="Jackson S.A."/>
        </authorList>
    </citation>
    <scope>NUCLEOTIDE SEQUENCE [LARGE SCALE GENOMIC DNA]</scope>
    <source>
        <strain evidence="6">cv. G19833</strain>
    </source>
</reference>
<dbReference type="GO" id="GO:0006952">
    <property type="term" value="P:defense response"/>
    <property type="evidence" value="ECO:0007669"/>
    <property type="project" value="UniProtKB-KW"/>
</dbReference>
<dbReference type="Gene3D" id="3.80.10.10">
    <property type="entry name" value="Ribonuclease Inhibitor"/>
    <property type="match status" value="1"/>
</dbReference>
<evidence type="ECO:0000256" key="1">
    <source>
        <dbReference type="ARBA" id="ARBA00022614"/>
    </source>
</evidence>
<sequence length="978" mass="110925">MASSSSKLPWMYDVLINFNGEDVQRKFVSHLDSALSAVGFTTFLHHPNALHPIHIQQPILNLSRVAIVVFTKSYSQSSWCLHQLQQIIRWQETYCRHLLPVYYEILPSDVRLQKGDFGKAFKATAGQELEHGMSRWSHALTKAANLFGWDESNHRSDAELVDKIVKTVLNLQVLSATKFPVGLQPRVEDVIQTIKSKSTQVCTIAICGMEGSGKTTLAKAIYHQIHDSFKDKSFIEDIAQISRTRGDIHLQGQLLSDVLKTKVEIHNVDMGRSMIRERLSGKRVLIVLDEVDLYCPLLFDLRESRAWSGEGTVIIITTRDEDLLRIHQVDSVYSIKPMNENESLELLTYCGGLPLALEVIGSYLYERTKEEWNKVVLRLNSIPLNEVSQILKISFDGLDTQMEKDLFLDVCCFFVDKARDYVTNILNNGGVLYADSGIRVLIERSLIQVKKNNKLGMHPSLREMGREIIDEISRKESVKSSPRFIDEDGEYVLTDNTGIEAIDGLFAKLHSSRRDYLLKKRYRSTLLQPDQIQLTGNYEYRSKNLRWMSLHGFCSKYLPNDFYLHDAIAIDLKHSLLRFVWKEPKVLRWLKVLNLSHSVYLTETPDFSTLPSLEQLILKDCPRLVQVHPSIGCLCYLTLLNLKNCISLSNLPRKTYKLESLNTLILSGCSKIDLLEKDIMQMETLITLIAENTAVKHVPFSVVSSKSIGYISLRGFKGLSRNLFPSIIRSWMSSTMNTVSYTHSFCTDMLENNWNYIAPLLSTLPNLRSVLVQCDSEFQLSEQVKNILVDHFAHITESGISKQHFRSSFIGAGVYHEFLSAASDNISKVLASSETCDVSLPGDNHPHWLAHMDEGHSVSFSVPPDRGMKGMVLCVGYLSTHEIVATECFRSVLIVNYTKCTLHIHNHGTVISFNDVDWQGIMSNLGSGDKVEIFISFGHGLVVKNTVIYLICSESNDLEKKPALKKNPLVRFIKKIVM</sequence>
<dbReference type="InterPro" id="IPR035897">
    <property type="entry name" value="Toll_tir_struct_dom_sf"/>
</dbReference>
<evidence type="ECO:0000256" key="2">
    <source>
        <dbReference type="ARBA" id="ARBA00022737"/>
    </source>
</evidence>
<dbReference type="Proteomes" id="UP000000226">
    <property type="component" value="Chromosome 10"/>
</dbReference>
<dbReference type="Pfam" id="PF23282">
    <property type="entry name" value="WHD_ROQ1"/>
    <property type="match status" value="1"/>
</dbReference>
<keyword evidence="6" id="KW-1185">Reference proteome</keyword>
<keyword evidence="3" id="KW-0611">Plant defense</keyword>
<evidence type="ECO:0000259" key="4">
    <source>
        <dbReference type="PROSITE" id="PS50104"/>
    </source>
</evidence>
<dbReference type="SUPFAM" id="SSF52200">
    <property type="entry name" value="Toll/Interleukin receptor TIR domain"/>
    <property type="match status" value="1"/>
</dbReference>
<dbReference type="SMART" id="SM00382">
    <property type="entry name" value="AAA"/>
    <property type="match status" value="1"/>
</dbReference>
<dbReference type="PANTHER" id="PTHR11017">
    <property type="entry name" value="LEUCINE-RICH REPEAT-CONTAINING PROTEIN"/>
    <property type="match status" value="1"/>
</dbReference>
<protein>
    <recommendedName>
        <fullName evidence="4">TIR domain-containing protein</fullName>
    </recommendedName>
</protein>
<organism evidence="5 6">
    <name type="scientific">Phaseolus vulgaris</name>
    <name type="common">Kidney bean</name>
    <name type="synonym">French bean</name>
    <dbReference type="NCBI Taxonomy" id="3885"/>
    <lineage>
        <taxon>Eukaryota</taxon>
        <taxon>Viridiplantae</taxon>
        <taxon>Streptophyta</taxon>
        <taxon>Embryophyta</taxon>
        <taxon>Tracheophyta</taxon>
        <taxon>Spermatophyta</taxon>
        <taxon>Magnoliopsida</taxon>
        <taxon>eudicotyledons</taxon>
        <taxon>Gunneridae</taxon>
        <taxon>Pentapetalae</taxon>
        <taxon>rosids</taxon>
        <taxon>fabids</taxon>
        <taxon>Fabales</taxon>
        <taxon>Fabaceae</taxon>
        <taxon>Papilionoideae</taxon>
        <taxon>50 kb inversion clade</taxon>
        <taxon>NPAAA clade</taxon>
        <taxon>indigoferoid/millettioid clade</taxon>
        <taxon>Phaseoleae</taxon>
        <taxon>Phaseolus</taxon>
    </lineage>
</organism>
<evidence type="ECO:0000313" key="6">
    <source>
        <dbReference type="Proteomes" id="UP000000226"/>
    </source>
</evidence>
<dbReference type="eggNOG" id="ENOG502QQJE">
    <property type="taxonomic scope" value="Eukaryota"/>
</dbReference>
<dbReference type="GO" id="GO:0007165">
    <property type="term" value="P:signal transduction"/>
    <property type="evidence" value="ECO:0007669"/>
    <property type="project" value="InterPro"/>
</dbReference>
<dbReference type="SMART" id="SM00255">
    <property type="entry name" value="TIR"/>
    <property type="match status" value="1"/>
</dbReference>
<dbReference type="CDD" id="cd00009">
    <property type="entry name" value="AAA"/>
    <property type="match status" value="1"/>
</dbReference>
<dbReference type="InterPro" id="IPR000157">
    <property type="entry name" value="TIR_dom"/>
</dbReference>
<dbReference type="Gene3D" id="1.10.8.430">
    <property type="entry name" value="Helical domain of apoptotic protease-activating factors"/>
    <property type="match status" value="1"/>
</dbReference>
<dbReference type="InterPro" id="IPR002182">
    <property type="entry name" value="NB-ARC"/>
</dbReference>
<accession>V7AKR8</accession>
<name>V7AKR8_PHAVU</name>
<dbReference type="PROSITE" id="PS50104">
    <property type="entry name" value="TIR"/>
    <property type="match status" value="1"/>
</dbReference>
<dbReference type="InterPro" id="IPR036390">
    <property type="entry name" value="WH_DNA-bd_sf"/>
</dbReference>
<gene>
    <name evidence="5" type="ORF">PHAVU_010G025200g</name>
</gene>
<dbReference type="InterPro" id="IPR042197">
    <property type="entry name" value="Apaf_helical"/>
</dbReference>
<dbReference type="Gene3D" id="3.40.50.10140">
    <property type="entry name" value="Toll/interleukin-1 receptor homology (TIR) domain"/>
    <property type="match status" value="1"/>
</dbReference>
<dbReference type="AlphaFoldDB" id="V7AKR8"/>
<dbReference type="SUPFAM" id="SSF52058">
    <property type="entry name" value="L domain-like"/>
    <property type="match status" value="1"/>
</dbReference>
<dbReference type="InterPro" id="IPR058192">
    <property type="entry name" value="WHD_ROQ1-like"/>
</dbReference>
<dbReference type="Gene3D" id="3.40.50.300">
    <property type="entry name" value="P-loop containing nucleotide triphosphate hydrolases"/>
    <property type="match status" value="1"/>
</dbReference>
<dbReference type="SUPFAM" id="SSF52540">
    <property type="entry name" value="P-loop containing nucleoside triphosphate hydrolases"/>
    <property type="match status" value="1"/>
</dbReference>
<dbReference type="InterPro" id="IPR003593">
    <property type="entry name" value="AAA+_ATPase"/>
</dbReference>
<dbReference type="GO" id="GO:0043531">
    <property type="term" value="F:ADP binding"/>
    <property type="evidence" value="ECO:0007669"/>
    <property type="project" value="InterPro"/>
</dbReference>
<dbReference type="EMBL" id="CM002297">
    <property type="protein sequence ID" value="ESW06162.1"/>
    <property type="molecule type" value="Genomic_DNA"/>
</dbReference>
<dbReference type="Pfam" id="PF01582">
    <property type="entry name" value="TIR"/>
    <property type="match status" value="1"/>
</dbReference>
<feature type="domain" description="TIR" evidence="4">
    <location>
        <begin position="10"/>
        <end position="172"/>
    </location>
</feature>
<dbReference type="InterPro" id="IPR027417">
    <property type="entry name" value="P-loop_NTPase"/>
</dbReference>
<dbReference type="PANTHER" id="PTHR11017:SF560">
    <property type="entry name" value="RESISTANCE PROTEIN (TIR-NBS-LRR CLASS), PUTATIVE-RELATED"/>
    <property type="match status" value="1"/>
</dbReference>
<dbReference type="PRINTS" id="PR00364">
    <property type="entry name" value="DISEASERSIST"/>
</dbReference>
<dbReference type="Gramene" id="ESW06162">
    <property type="protein sequence ID" value="ESW06162"/>
    <property type="gene ID" value="PHAVU_010G025200g"/>
</dbReference>
<evidence type="ECO:0000256" key="3">
    <source>
        <dbReference type="ARBA" id="ARBA00022821"/>
    </source>
</evidence>
<proteinExistence type="predicted"/>
<dbReference type="InterPro" id="IPR032675">
    <property type="entry name" value="LRR_dom_sf"/>
</dbReference>
<keyword evidence="1" id="KW-0433">Leucine-rich repeat</keyword>
<evidence type="ECO:0000313" key="5">
    <source>
        <dbReference type="EMBL" id="ESW06162.1"/>
    </source>
</evidence>
<dbReference type="SUPFAM" id="SSF46785">
    <property type="entry name" value="Winged helix' DNA-binding domain"/>
    <property type="match status" value="1"/>
</dbReference>
<dbReference type="OrthoDB" id="10342606at2759"/>
<dbReference type="Pfam" id="PF00931">
    <property type="entry name" value="NB-ARC"/>
    <property type="match status" value="1"/>
</dbReference>